<dbReference type="HAMAP" id="MF_00185">
    <property type="entry name" value="IPP_trans"/>
    <property type="match status" value="1"/>
</dbReference>
<organism evidence="10">
    <name type="scientific">Darwinula stevensoni</name>
    <dbReference type="NCBI Taxonomy" id="69355"/>
    <lineage>
        <taxon>Eukaryota</taxon>
        <taxon>Metazoa</taxon>
        <taxon>Ecdysozoa</taxon>
        <taxon>Arthropoda</taxon>
        <taxon>Crustacea</taxon>
        <taxon>Oligostraca</taxon>
        <taxon>Ostracoda</taxon>
        <taxon>Podocopa</taxon>
        <taxon>Podocopida</taxon>
        <taxon>Darwinulocopina</taxon>
        <taxon>Darwinuloidea</taxon>
        <taxon>Darwinulidae</taxon>
        <taxon>Darwinula</taxon>
    </lineage>
</organism>
<keyword evidence="7" id="KW-0067">ATP-binding</keyword>
<evidence type="ECO:0000256" key="6">
    <source>
        <dbReference type="ARBA" id="ARBA00022833"/>
    </source>
</evidence>
<keyword evidence="3" id="KW-0479">Metal-binding</keyword>
<comment type="similarity">
    <text evidence="1">Belongs to the IPP transferase family.</text>
</comment>
<reference evidence="10" key="1">
    <citation type="submission" date="2020-11" db="EMBL/GenBank/DDBJ databases">
        <authorList>
            <person name="Tran Van P."/>
        </authorList>
    </citation>
    <scope>NUCLEOTIDE SEQUENCE</scope>
</reference>
<evidence type="ECO:0000259" key="9">
    <source>
        <dbReference type="PROSITE" id="PS00028"/>
    </source>
</evidence>
<dbReference type="InterPro" id="IPR003604">
    <property type="entry name" value="Matrin/U1-like-C_Znf_C2H2"/>
</dbReference>
<dbReference type="Gene3D" id="3.40.50.300">
    <property type="entry name" value="P-loop containing nucleotide triphosphate hydrolases"/>
    <property type="match status" value="1"/>
</dbReference>
<dbReference type="InterPro" id="IPR013087">
    <property type="entry name" value="Znf_C2H2_type"/>
</dbReference>
<evidence type="ECO:0000313" key="11">
    <source>
        <dbReference type="Proteomes" id="UP000677054"/>
    </source>
</evidence>
<evidence type="ECO:0000313" key="10">
    <source>
        <dbReference type="EMBL" id="CAD7239988.1"/>
    </source>
</evidence>
<dbReference type="PANTHER" id="PTHR11088:SF89">
    <property type="entry name" value="TRNA DIMETHYLALLYLTRANSFERASE"/>
    <property type="match status" value="1"/>
</dbReference>
<dbReference type="InterPro" id="IPR022755">
    <property type="entry name" value="Znf_C2H2_jaz"/>
</dbReference>
<dbReference type="Gene3D" id="1.10.20.140">
    <property type="match status" value="1"/>
</dbReference>
<dbReference type="InterPro" id="IPR027417">
    <property type="entry name" value="P-loop_NTPase"/>
</dbReference>
<dbReference type="PROSITE" id="PS00028">
    <property type="entry name" value="ZINC_FINGER_C2H2_1"/>
    <property type="match status" value="1"/>
</dbReference>
<dbReference type="SUPFAM" id="SSF57667">
    <property type="entry name" value="beta-beta-alpha zinc fingers"/>
    <property type="match status" value="1"/>
</dbReference>
<dbReference type="InterPro" id="IPR018022">
    <property type="entry name" value="IPT"/>
</dbReference>
<keyword evidence="6" id="KW-0862">Zinc</keyword>
<feature type="region of interest" description="Disordered" evidence="8">
    <location>
        <begin position="453"/>
        <end position="475"/>
    </location>
</feature>
<protein>
    <recommendedName>
        <fullName evidence="9">C2H2-type domain-containing protein</fullName>
    </recommendedName>
</protein>
<dbReference type="GO" id="GO:0008270">
    <property type="term" value="F:zinc ion binding"/>
    <property type="evidence" value="ECO:0007669"/>
    <property type="project" value="UniProtKB-KW"/>
</dbReference>
<feature type="compositionally biased region" description="Basic residues" evidence="8">
    <location>
        <begin position="453"/>
        <end position="464"/>
    </location>
</feature>
<evidence type="ECO:0000256" key="5">
    <source>
        <dbReference type="ARBA" id="ARBA00022771"/>
    </source>
</evidence>
<evidence type="ECO:0000256" key="4">
    <source>
        <dbReference type="ARBA" id="ARBA00022741"/>
    </source>
</evidence>
<dbReference type="AlphaFoldDB" id="A0A7R8WXE7"/>
<keyword evidence="2" id="KW-0808">Transferase</keyword>
<gene>
    <name evidence="10" type="ORF">DSTB1V02_LOCUS27</name>
</gene>
<dbReference type="PANTHER" id="PTHR11088">
    <property type="entry name" value="TRNA DIMETHYLALLYLTRANSFERASE"/>
    <property type="match status" value="1"/>
</dbReference>
<feature type="region of interest" description="Disordered" evidence="8">
    <location>
        <begin position="168"/>
        <end position="189"/>
    </location>
</feature>
<proteinExistence type="inferred from homology"/>
<keyword evidence="4" id="KW-0547">Nucleotide-binding</keyword>
<dbReference type="GO" id="GO:0003676">
    <property type="term" value="F:nucleic acid binding"/>
    <property type="evidence" value="ECO:0007669"/>
    <property type="project" value="InterPro"/>
</dbReference>
<feature type="domain" description="C2H2-type" evidence="9">
    <location>
        <begin position="430"/>
        <end position="452"/>
    </location>
</feature>
<evidence type="ECO:0000256" key="8">
    <source>
        <dbReference type="SAM" id="MobiDB-lite"/>
    </source>
</evidence>
<keyword evidence="11" id="KW-1185">Reference proteome</keyword>
<dbReference type="GO" id="GO:0006400">
    <property type="term" value="P:tRNA modification"/>
    <property type="evidence" value="ECO:0007669"/>
    <property type="project" value="TreeGrafter"/>
</dbReference>
<sequence length="475" mass="54295">MTQRGFAPAADMAAITVDMRSLRPLVVVIGATGTGKSKLALEIATKFNGEVISADSMQVYKGLNIITNKVTAEERRLVKHHMLDFLDPLSTDYFVTTFRDRALDIISDLHSQSKLPVIVGGTHYYIESLLWKVLVSPIQEEPLLQDSPCSCSKVHEVLKPLTTNESTPDSICEVETSKKRKSRGMPPELESLSNASLHTFLKELDPESAEAMHPNDRRKVIRALEVFHTQGTALSEVIKRQKEEAGGNSLGGPLRFNHVCLLWVQCQQEVLDRRLDDRVDQMLQNGLVQELQTFHKEYNMTREVCTYEEGIFQSIGFKEFHPYLMTKPDLRGEEKGRKLFEQCVENLKIATKRYARRQVRWIRNRFLRRPDRPVPPIYGLDATDLEKWNDLVSGPAEAVVKSFLSCEENPLLQPLSQEEPLRQEKRTFFCSECQRLFLGSKVWEDHLRSRKHKKMVDRSRKKSKSSTLVACPSVS</sequence>
<keyword evidence="5" id="KW-0863">Zinc-finger</keyword>
<evidence type="ECO:0000256" key="1">
    <source>
        <dbReference type="ARBA" id="ARBA00005842"/>
    </source>
</evidence>
<dbReference type="InterPro" id="IPR036236">
    <property type="entry name" value="Znf_C2H2_sf"/>
</dbReference>
<dbReference type="Proteomes" id="UP000677054">
    <property type="component" value="Unassembled WGS sequence"/>
</dbReference>
<dbReference type="SMART" id="SM00451">
    <property type="entry name" value="ZnF_U1"/>
    <property type="match status" value="1"/>
</dbReference>
<evidence type="ECO:0000256" key="7">
    <source>
        <dbReference type="ARBA" id="ARBA00022840"/>
    </source>
</evidence>
<dbReference type="Gene3D" id="3.30.160.60">
    <property type="entry name" value="Classic Zinc Finger"/>
    <property type="match status" value="1"/>
</dbReference>
<dbReference type="InterPro" id="IPR039657">
    <property type="entry name" value="Dimethylallyltransferase"/>
</dbReference>
<evidence type="ECO:0000256" key="3">
    <source>
        <dbReference type="ARBA" id="ARBA00022723"/>
    </source>
</evidence>
<dbReference type="EMBL" id="LR899519">
    <property type="protein sequence ID" value="CAD7239988.1"/>
    <property type="molecule type" value="Genomic_DNA"/>
</dbReference>
<dbReference type="OrthoDB" id="775260at2759"/>
<dbReference type="SUPFAM" id="SSF52540">
    <property type="entry name" value="P-loop containing nucleoside triphosphate hydrolases"/>
    <property type="match status" value="1"/>
</dbReference>
<dbReference type="Pfam" id="PF01715">
    <property type="entry name" value="IPPT"/>
    <property type="match status" value="1"/>
</dbReference>
<accession>A0A7R8WXE7</accession>
<dbReference type="GO" id="GO:0052381">
    <property type="term" value="F:tRNA dimethylallyltransferase activity"/>
    <property type="evidence" value="ECO:0007669"/>
    <property type="project" value="InterPro"/>
</dbReference>
<dbReference type="EMBL" id="CAJPEV010000002">
    <property type="protein sequence ID" value="CAG0878502.1"/>
    <property type="molecule type" value="Genomic_DNA"/>
</dbReference>
<dbReference type="GO" id="GO:0005739">
    <property type="term" value="C:mitochondrion"/>
    <property type="evidence" value="ECO:0007669"/>
    <property type="project" value="TreeGrafter"/>
</dbReference>
<name>A0A7R8WXE7_9CRUS</name>
<dbReference type="GO" id="GO:0005524">
    <property type="term" value="F:ATP binding"/>
    <property type="evidence" value="ECO:0007669"/>
    <property type="project" value="UniProtKB-KW"/>
</dbReference>
<evidence type="ECO:0000256" key="2">
    <source>
        <dbReference type="ARBA" id="ARBA00022679"/>
    </source>
</evidence>
<dbReference type="Pfam" id="PF12171">
    <property type="entry name" value="zf-C2H2_jaz"/>
    <property type="match status" value="1"/>
</dbReference>